<dbReference type="SMART" id="SM00614">
    <property type="entry name" value="ZnF_BED"/>
    <property type="match status" value="1"/>
</dbReference>
<comment type="caution">
    <text evidence="7">The sequence shown here is derived from an EMBL/GenBank/DDBJ whole genome shotgun (WGS) entry which is preliminary data.</text>
</comment>
<dbReference type="GO" id="GO:1990837">
    <property type="term" value="F:sequence-specific double-stranded DNA binding"/>
    <property type="evidence" value="ECO:0007669"/>
    <property type="project" value="TreeGrafter"/>
</dbReference>
<evidence type="ECO:0000256" key="3">
    <source>
        <dbReference type="ARBA" id="ARBA00022833"/>
    </source>
</evidence>
<evidence type="ECO:0000256" key="4">
    <source>
        <dbReference type="PROSITE-ProRule" id="PRU00027"/>
    </source>
</evidence>
<proteinExistence type="predicted"/>
<protein>
    <recommendedName>
        <fullName evidence="6">BED-type domain-containing protein</fullName>
    </recommendedName>
</protein>
<dbReference type="PANTHER" id="PTHR34396">
    <property type="entry name" value="OS03G0264950 PROTEIN-RELATED"/>
    <property type="match status" value="1"/>
</dbReference>
<name>A0A8X8ZZW5_SALSN</name>
<evidence type="ECO:0000313" key="8">
    <source>
        <dbReference type="Proteomes" id="UP000298416"/>
    </source>
</evidence>
<gene>
    <name evidence="7" type="ORF">SASPL_115010</name>
</gene>
<feature type="region of interest" description="Disordered" evidence="5">
    <location>
        <begin position="37"/>
        <end position="62"/>
    </location>
</feature>
<reference evidence="7" key="2">
    <citation type="submission" date="2020-08" db="EMBL/GenBank/DDBJ databases">
        <title>Plant Genome Project.</title>
        <authorList>
            <person name="Zhang R.-G."/>
        </authorList>
    </citation>
    <scope>NUCLEOTIDE SEQUENCE</scope>
    <source>
        <strain evidence="7">Huo1</strain>
        <tissue evidence="7">Leaf</tissue>
    </source>
</reference>
<organism evidence="7">
    <name type="scientific">Salvia splendens</name>
    <name type="common">Scarlet sage</name>
    <dbReference type="NCBI Taxonomy" id="180675"/>
    <lineage>
        <taxon>Eukaryota</taxon>
        <taxon>Viridiplantae</taxon>
        <taxon>Streptophyta</taxon>
        <taxon>Embryophyta</taxon>
        <taxon>Tracheophyta</taxon>
        <taxon>Spermatophyta</taxon>
        <taxon>Magnoliopsida</taxon>
        <taxon>eudicotyledons</taxon>
        <taxon>Gunneridae</taxon>
        <taxon>Pentapetalae</taxon>
        <taxon>asterids</taxon>
        <taxon>lamiids</taxon>
        <taxon>Lamiales</taxon>
        <taxon>Lamiaceae</taxon>
        <taxon>Nepetoideae</taxon>
        <taxon>Mentheae</taxon>
        <taxon>Salviinae</taxon>
        <taxon>Salvia</taxon>
        <taxon>Salvia subgen. Calosphace</taxon>
        <taxon>core Calosphace</taxon>
    </lineage>
</organism>
<evidence type="ECO:0000256" key="2">
    <source>
        <dbReference type="ARBA" id="ARBA00022771"/>
    </source>
</evidence>
<dbReference type="GO" id="GO:0006357">
    <property type="term" value="P:regulation of transcription by RNA polymerase II"/>
    <property type="evidence" value="ECO:0007669"/>
    <property type="project" value="TreeGrafter"/>
</dbReference>
<dbReference type="InterPro" id="IPR053031">
    <property type="entry name" value="Cuticle_assoc_protein"/>
</dbReference>
<keyword evidence="1" id="KW-0479">Metal-binding</keyword>
<dbReference type="PANTHER" id="PTHR34396:SF25">
    <property type="entry name" value="BOUNDARY ELEMENT ASSOCIATED FACTOR"/>
    <property type="match status" value="1"/>
</dbReference>
<dbReference type="PROSITE" id="PS50808">
    <property type="entry name" value="ZF_BED"/>
    <property type="match status" value="1"/>
</dbReference>
<feature type="compositionally biased region" description="Polar residues" evidence="5">
    <location>
        <begin position="224"/>
        <end position="243"/>
    </location>
</feature>
<feature type="domain" description="BED-type" evidence="6">
    <location>
        <begin position="168"/>
        <end position="227"/>
    </location>
</feature>
<keyword evidence="2 4" id="KW-0863">Zinc-finger</keyword>
<keyword evidence="3" id="KW-0862">Zinc</keyword>
<feature type="region of interest" description="Disordered" evidence="5">
    <location>
        <begin position="221"/>
        <end position="243"/>
    </location>
</feature>
<dbReference type="InterPro" id="IPR003656">
    <property type="entry name" value="Znf_BED"/>
</dbReference>
<evidence type="ECO:0000313" key="7">
    <source>
        <dbReference type="EMBL" id="KAG6424592.1"/>
    </source>
</evidence>
<dbReference type="AlphaFoldDB" id="A0A8X8ZZW5"/>
<feature type="compositionally biased region" description="Basic and acidic residues" evidence="5">
    <location>
        <begin position="45"/>
        <end position="58"/>
    </location>
</feature>
<feature type="region of interest" description="Disordered" evidence="5">
    <location>
        <begin position="146"/>
        <end position="168"/>
    </location>
</feature>
<evidence type="ECO:0000256" key="5">
    <source>
        <dbReference type="SAM" id="MobiDB-lite"/>
    </source>
</evidence>
<reference evidence="7" key="1">
    <citation type="submission" date="2018-01" db="EMBL/GenBank/DDBJ databases">
        <authorList>
            <person name="Mao J.F."/>
        </authorList>
    </citation>
    <scope>NUCLEOTIDE SEQUENCE</scope>
    <source>
        <strain evidence="7">Huo1</strain>
        <tissue evidence="7">Leaf</tissue>
    </source>
</reference>
<dbReference type="Proteomes" id="UP000298416">
    <property type="component" value="Unassembled WGS sequence"/>
</dbReference>
<keyword evidence="8" id="KW-1185">Reference proteome</keyword>
<sequence length="243" mass="26558">MIHRIQKRNHQKKNSHSSSSIWNRLRWKSCCAISTNQGFPSRSNSRAETRASPERPPETDPPTCQAWLSTVLPFSGSTTVANSVIAVGKGLLRARGGFLSQSASTDSLFVVCLKMETSESLTQDVGSNRPDLDILEDIEIEELGLGEKGEGKGMASKNGNSSKKRKNVERSDVWAEFDKVIVDSVKKGKCKRCDSLIAADPKLNGTSAMWKHHASCLKKHEAGKNQTTLSQDDSGACDSNNTH</sequence>
<evidence type="ECO:0000256" key="1">
    <source>
        <dbReference type="ARBA" id="ARBA00022723"/>
    </source>
</evidence>
<dbReference type="EMBL" id="PNBA02000005">
    <property type="protein sequence ID" value="KAG6424592.1"/>
    <property type="molecule type" value="Genomic_DNA"/>
</dbReference>
<evidence type="ECO:0000259" key="6">
    <source>
        <dbReference type="PROSITE" id="PS50808"/>
    </source>
</evidence>
<dbReference type="GO" id="GO:0008270">
    <property type="term" value="F:zinc ion binding"/>
    <property type="evidence" value="ECO:0007669"/>
    <property type="project" value="UniProtKB-KW"/>
</dbReference>
<accession>A0A8X8ZZW5</accession>
<dbReference type="GO" id="GO:0005634">
    <property type="term" value="C:nucleus"/>
    <property type="evidence" value="ECO:0007669"/>
    <property type="project" value="TreeGrafter"/>
</dbReference>